<proteinExistence type="predicted"/>
<sequence>MKKTTILLMAGFLLMFGCKKNKIAEDLNTSTLKSTKKASIAQNLSFSSDRTYNLNVVYFIPNDLDTLAGYQTNLSDIMLYAQQWFKDEMTRNGYTNKTFGLYKDGANVRISVVRGAQPSSYYGRNGGLMATEINTYFAANPTENSSTHTLVLTPPYGYNPDGSLIEGPYGGSGHWCYAIYYDGMHLNHKGAAGTEGDRWTLYVGGMIHELGHAFNLPHDKQKVSETNTIGKALMYLGNYTLGKTPTILTAADAAIMDRASVFNTDAGSYYGAVTNSISRIWANYDALTGAMVVSGKFSASNPVTAVAYYNDPNVNNEGVGTNKDYNAITWKSGIIGTDSFYVSMPINELEYKTSATPYEMKLKFVHANGSRTDFLYTYNFNASNVPVLDFGYKTNYLSRTGWTIASSSATQSGNPATAVLDGNTTTFWHSRWSTNPVSYPHNLVIDMGAVKAVNGIAWKHREGSTRRAVKTVEILGSTDGVNFTSYGTFTLSNSNDGMNYINLGGTKNIRYFKANMINAWDGTQFAAIAELYAY</sequence>
<dbReference type="SUPFAM" id="SSF49785">
    <property type="entry name" value="Galactose-binding domain-like"/>
    <property type="match status" value="1"/>
</dbReference>
<comment type="caution">
    <text evidence="2">The sequence shown here is derived from an EMBL/GenBank/DDBJ whole genome shotgun (WGS) entry which is preliminary data.</text>
</comment>
<dbReference type="InterPro" id="IPR000421">
    <property type="entry name" value="FA58C"/>
</dbReference>
<dbReference type="RefSeq" id="WP_039473762.1">
    <property type="nucleotide sequence ID" value="NZ_JSYN01000006.1"/>
</dbReference>
<keyword evidence="3" id="KW-1185">Reference proteome</keyword>
<dbReference type="Proteomes" id="UP000031246">
    <property type="component" value="Unassembled WGS sequence"/>
</dbReference>
<dbReference type="PROSITE" id="PS51257">
    <property type="entry name" value="PROKAR_LIPOPROTEIN"/>
    <property type="match status" value="1"/>
</dbReference>
<dbReference type="InterPro" id="IPR008979">
    <property type="entry name" value="Galactose-bd-like_sf"/>
</dbReference>
<dbReference type="OrthoDB" id="3965347at2"/>
<dbReference type="SUPFAM" id="SSF55486">
    <property type="entry name" value="Metalloproteases ('zincins'), catalytic domain"/>
    <property type="match status" value="1"/>
</dbReference>
<reference evidence="2 3" key="1">
    <citation type="submission" date="2014-10" db="EMBL/GenBank/DDBJ databases">
        <title>Pedobacter Kyungheensis.</title>
        <authorList>
            <person name="Anderson B.M."/>
            <person name="Newman J.D."/>
        </authorList>
    </citation>
    <scope>NUCLEOTIDE SEQUENCE [LARGE SCALE GENOMIC DNA]</scope>
    <source>
        <strain evidence="2 3">KACC 16221</strain>
    </source>
</reference>
<accession>A0A0C1DC85</accession>
<dbReference type="Pfam" id="PF00754">
    <property type="entry name" value="F5_F8_type_C"/>
    <property type="match status" value="1"/>
</dbReference>
<dbReference type="Gene3D" id="2.60.120.260">
    <property type="entry name" value="Galactose-binding domain-like"/>
    <property type="match status" value="1"/>
</dbReference>
<gene>
    <name evidence="2" type="ORF">OC25_07725</name>
</gene>
<dbReference type="EMBL" id="JSYN01000006">
    <property type="protein sequence ID" value="KIA95196.1"/>
    <property type="molecule type" value="Genomic_DNA"/>
</dbReference>
<dbReference type="AlphaFoldDB" id="A0A0C1DC85"/>
<dbReference type="PROSITE" id="PS50022">
    <property type="entry name" value="FA58C_3"/>
    <property type="match status" value="1"/>
</dbReference>
<feature type="domain" description="F5/8 type C" evidence="1">
    <location>
        <begin position="385"/>
        <end position="533"/>
    </location>
</feature>
<evidence type="ECO:0000313" key="3">
    <source>
        <dbReference type="Proteomes" id="UP000031246"/>
    </source>
</evidence>
<evidence type="ECO:0000313" key="2">
    <source>
        <dbReference type="EMBL" id="KIA95196.1"/>
    </source>
</evidence>
<evidence type="ECO:0000259" key="1">
    <source>
        <dbReference type="PROSITE" id="PS50022"/>
    </source>
</evidence>
<organism evidence="2 3">
    <name type="scientific">Pedobacter kyungheensis</name>
    <dbReference type="NCBI Taxonomy" id="1069985"/>
    <lineage>
        <taxon>Bacteria</taxon>
        <taxon>Pseudomonadati</taxon>
        <taxon>Bacteroidota</taxon>
        <taxon>Sphingobacteriia</taxon>
        <taxon>Sphingobacteriales</taxon>
        <taxon>Sphingobacteriaceae</taxon>
        <taxon>Pedobacter</taxon>
    </lineage>
</organism>
<name>A0A0C1DC85_9SPHI</name>
<protein>
    <recommendedName>
        <fullName evidence="1">F5/8 type C domain-containing protein</fullName>
    </recommendedName>
</protein>